<dbReference type="Gene3D" id="1.25.10.10">
    <property type="entry name" value="Leucine-rich Repeat Variant"/>
    <property type="match status" value="2"/>
</dbReference>
<feature type="region of interest" description="Disordered" evidence="6">
    <location>
        <begin position="554"/>
        <end position="577"/>
    </location>
</feature>
<proteinExistence type="predicted"/>
<dbReference type="InterPro" id="IPR016024">
    <property type="entry name" value="ARM-type_fold"/>
</dbReference>
<feature type="region of interest" description="Disordered" evidence="6">
    <location>
        <begin position="136"/>
        <end position="188"/>
    </location>
</feature>
<evidence type="ECO:0000256" key="3">
    <source>
        <dbReference type="ARBA" id="ARBA00012483"/>
    </source>
</evidence>
<dbReference type="Proteomes" id="UP001327560">
    <property type="component" value="Chromosome 1"/>
</dbReference>
<name>A0AAQ3JNE9_9LILI</name>
<dbReference type="PANTHER" id="PTHR23315">
    <property type="entry name" value="U BOX DOMAIN-CONTAINING"/>
    <property type="match status" value="1"/>
</dbReference>
<evidence type="ECO:0000256" key="1">
    <source>
        <dbReference type="ARBA" id="ARBA00000900"/>
    </source>
</evidence>
<dbReference type="SUPFAM" id="SSF57850">
    <property type="entry name" value="RING/U-box"/>
    <property type="match status" value="1"/>
</dbReference>
<dbReference type="EMBL" id="CP136890">
    <property type="protein sequence ID" value="WOK92045.1"/>
    <property type="molecule type" value="Genomic_DNA"/>
</dbReference>
<dbReference type="SUPFAM" id="SSF48371">
    <property type="entry name" value="ARM repeat"/>
    <property type="match status" value="1"/>
</dbReference>
<feature type="domain" description="U-box" evidence="7">
    <location>
        <begin position="33"/>
        <end position="111"/>
    </location>
</feature>
<dbReference type="InterPro" id="IPR003613">
    <property type="entry name" value="Ubox_domain"/>
</dbReference>
<dbReference type="PROSITE" id="PS51698">
    <property type="entry name" value="U_BOX"/>
    <property type="match status" value="1"/>
</dbReference>
<comment type="pathway">
    <text evidence="2">Protein modification; protein ubiquitination.</text>
</comment>
<dbReference type="EC" id="2.3.2.27" evidence="3"/>
<evidence type="ECO:0000256" key="5">
    <source>
        <dbReference type="ARBA" id="ARBA00022786"/>
    </source>
</evidence>
<dbReference type="InterPro" id="IPR011989">
    <property type="entry name" value="ARM-like"/>
</dbReference>
<dbReference type="GO" id="GO:0016567">
    <property type="term" value="P:protein ubiquitination"/>
    <property type="evidence" value="ECO:0007669"/>
    <property type="project" value="InterPro"/>
</dbReference>
<comment type="catalytic activity">
    <reaction evidence="1">
        <text>S-ubiquitinyl-[E2 ubiquitin-conjugating enzyme]-L-cysteine + [acceptor protein]-L-lysine = [E2 ubiquitin-conjugating enzyme]-L-cysteine + N(6)-ubiquitinyl-[acceptor protein]-L-lysine.</text>
        <dbReference type="EC" id="2.3.2.27"/>
    </reaction>
</comment>
<evidence type="ECO:0000256" key="4">
    <source>
        <dbReference type="ARBA" id="ARBA00022679"/>
    </source>
</evidence>
<dbReference type="InterPro" id="IPR000225">
    <property type="entry name" value="Armadillo"/>
</dbReference>
<accession>A0AAQ3JNE9</accession>
<keyword evidence="5" id="KW-0833">Ubl conjugation pathway</keyword>
<feature type="compositionally biased region" description="Polar residues" evidence="6">
    <location>
        <begin position="153"/>
        <end position="162"/>
    </location>
</feature>
<dbReference type="Pfam" id="PF04564">
    <property type="entry name" value="U-box"/>
    <property type="match status" value="1"/>
</dbReference>
<sequence>MGNNKTHLKLSFHRSPSITPSAATVAEVTEIMPAPAEFFCPVSRSLMADPVVVAATGWTFERSCIEACADLGFVPPDLFLQLSSSSSPLILIPNITLKSAIVNWCDSRGLSYPLPIPPDAARTLVRSLIPSGSAASPPPFVGVDGKDEAVGTPASTLSSGSNDEGGDTLRSISKELDDNSRGEISHGVPPLLISRTKNKSLLFSPPSTCSSLHHTTTSSSAEIVVEETPKGPKQEAIKATILSPPNTPSPIVPEIDESEEEILIKSMDSDVKQQEVAAVSLRHATRVSRDCRIKLCNPRLLAALRSMLLSRCDAVQVNAVAAMVNISLEPENKFPIVHCGAVLPLVDVLKRGNPEAREHAAAVFFSLALKDENRVTIGSLGAIPPLLSLFARTSTVGPRARRDSGKALYYLSLAGPNRHKIVQTAGAVRLLLAVASKAGESETAMVSDAALQRQGWEPAKLAMMVVSNLGACGEGRTALMDADAVSATVALMRNSSAELEELCVAALYGMSRDRLRFPGLAKAAKAEQMLVRVAEGGSGSGNIRQKMARKTLRTIRREEEEDDSASARDLPGDDDGDAVSDGLMSFRRYHNVIGNESVICSSPF</sequence>
<keyword evidence="4" id="KW-0808">Transferase</keyword>
<evidence type="ECO:0000256" key="6">
    <source>
        <dbReference type="SAM" id="MobiDB-lite"/>
    </source>
</evidence>
<evidence type="ECO:0000313" key="9">
    <source>
        <dbReference type="Proteomes" id="UP001327560"/>
    </source>
</evidence>
<evidence type="ECO:0000259" key="7">
    <source>
        <dbReference type="PROSITE" id="PS51698"/>
    </source>
</evidence>
<gene>
    <name evidence="8" type="ORF">Cni_G00736</name>
</gene>
<dbReference type="SMART" id="SM00504">
    <property type="entry name" value="Ubox"/>
    <property type="match status" value="1"/>
</dbReference>
<dbReference type="GO" id="GO:0061630">
    <property type="term" value="F:ubiquitin protein ligase activity"/>
    <property type="evidence" value="ECO:0007669"/>
    <property type="project" value="UniProtKB-EC"/>
</dbReference>
<dbReference type="InterPro" id="IPR013083">
    <property type="entry name" value="Znf_RING/FYVE/PHD"/>
</dbReference>
<dbReference type="Gene3D" id="3.30.40.10">
    <property type="entry name" value="Zinc/RING finger domain, C3HC4 (zinc finger)"/>
    <property type="match status" value="1"/>
</dbReference>
<feature type="compositionally biased region" description="Basic and acidic residues" evidence="6">
    <location>
        <begin position="172"/>
        <end position="184"/>
    </location>
</feature>
<dbReference type="PANTHER" id="PTHR23315:SF339">
    <property type="entry name" value="U-BOX DOMAIN-CONTAINING PROTEIN 40"/>
    <property type="match status" value="1"/>
</dbReference>
<reference evidence="8 9" key="1">
    <citation type="submission" date="2023-10" db="EMBL/GenBank/DDBJ databases">
        <title>Chromosome-scale genome assembly provides insights into flower coloration mechanisms of Canna indica.</title>
        <authorList>
            <person name="Li C."/>
        </authorList>
    </citation>
    <scope>NUCLEOTIDE SEQUENCE [LARGE SCALE GENOMIC DNA]</scope>
    <source>
        <tissue evidence="8">Flower</tissue>
    </source>
</reference>
<dbReference type="AlphaFoldDB" id="A0AAQ3JNE9"/>
<evidence type="ECO:0000313" key="8">
    <source>
        <dbReference type="EMBL" id="WOK92045.1"/>
    </source>
</evidence>
<evidence type="ECO:0000256" key="2">
    <source>
        <dbReference type="ARBA" id="ARBA00004906"/>
    </source>
</evidence>
<dbReference type="SMART" id="SM00185">
    <property type="entry name" value="ARM"/>
    <property type="match status" value="4"/>
</dbReference>
<protein>
    <recommendedName>
        <fullName evidence="3">RING-type E3 ubiquitin transferase</fullName>
        <ecNumber evidence="3">2.3.2.27</ecNumber>
    </recommendedName>
</protein>
<organism evidence="8 9">
    <name type="scientific">Canna indica</name>
    <name type="common">Indian-shot</name>
    <dbReference type="NCBI Taxonomy" id="4628"/>
    <lineage>
        <taxon>Eukaryota</taxon>
        <taxon>Viridiplantae</taxon>
        <taxon>Streptophyta</taxon>
        <taxon>Embryophyta</taxon>
        <taxon>Tracheophyta</taxon>
        <taxon>Spermatophyta</taxon>
        <taxon>Magnoliopsida</taxon>
        <taxon>Liliopsida</taxon>
        <taxon>Zingiberales</taxon>
        <taxon>Cannaceae</taxon>
        <taxon>Canna</taxon>
    </lineage>
</organism>
<keyword evidence="9" id="KW-1185">Reference proteome</keyword>